<reference evidence="2 3" key="1">
    <citation type="submission" date="2010-10" db="EMBL/GenBank/DDBJ databases">
        <title>Complete sequence of Frankia sp. EuI1c.</title>
        <authorList>
            <consortium name="US DOE Joint Genome Institute"/>
            <person name="Lucas S."/>
            <person name="Copeland A."/>
            <person name="Lapidus A."/>
            <person name="Cheng J.-F."/>
            <person name="Bruce D."/>
            <person name="Goodwin L."/>
            <person name="Pitluck S."/>
            <person name="Chertkov O."/>
            <person name="Detter J.C."/>
            <person name="Han C."/>
            <person name="Tapia R."/>
            <person name="Land M."/>
            <person name="Hauser L."/>
            <person name="Jeffries C."/>
            <person name="Kyrpides N."/>
            <person name="Ivanova N."/>
            <person name="Mikhailova N."/>
            <person name="Beauchemin N."/>
            <person name="Sen A."/>
            <person name="Sur S.A."/>
            <person name="Gtari M."/>
            <person name="Wall L."/>
            <person name="Tisa L."/>
            <person name="Woyke T."/>
        </authorList>
    </citation>
    <scope>NUCLEOTIDE SEQUENCE [LARGE SCALE GENOMIC DNA]</scope>
    <source>
        <strain evidence="3">DSM 45817 / CECT 9037 / EuI1c</strain>
    </source>
</reference>
<sequence length="254" mass="28453">MTSPTTADDVYRTVMTVDPPTPRTPFDEASRQYLFGEVWNRPGLGIRDRRFVTLACVAAADAVTPIDQHVYAALRSGDLTIEQMNEVTLHFAVYCGWPKASALEQTVRKQWNRLHAERGQEAPAWPTLTVEDLGPADREERIRGGQEEFRTVNVIPAPPPDSPYFYAGILNFVFGHVWRRDGLSRRERRLVTIPCVGASDAVGPIFSHVGSALESGDVTYEEMQEIILHFSAYYGIAKGEALHEAARRWRAGQP</sequence>
<dbReference type="AlphaFoldDB" id="E3J695"/>
<dbReference type="Pfam" id="PF02627">
    <property type="entry name" value="CMD"/>
    <property type="match status" value="2"/>
</dbReference>
<proteinExistence type="predicted"/>
<feature type="domain" description="Carboxymuconolactone decarboxylase-like" evidence="1">
    <location>
        <begin position="163"/>
        <end position="246"/>
    </location>
</feature>
<protein>
    <submittedName>
        <fullName evidence="2">Carboxymuconolactone decarboxylase</fullName>
    </submittedName>
</protein>
<name>E3J695_PSEI1</name>
<dbReference type="KEGG" id="fri:FraEuI1c_1458"/>
<dbReference type="SUPFAM" id="SSF69118">
    <property type="entry name" value="AhpD-like"/>
    <property type="match status" value="2"/>
</dbReference>
<dbReference type="InParanoid" id="E3J695"/>
<dbReference type="Gene3D" id="1.20.1290.10">
    <property type="entry name" value="AhpD-like"/>
    <property type="match status" value="1"/>
</dbReference>
<dbReference type="OrthoDB" id="9802489at2"/>
<dbReference type="STRING" id="298654.FraEuI1c_1458"/>
<feature type="domain" description="Carboxymuconolactone decarboxylase-like" evidence="1">
    <location>
        <begin position="26"/>
        <end position="102"/>
    </location>
</feature>
<dbReference type="Proteomes" id="UP000002484">
    <property type="component" value="Chromosome"/>
</dbReference>
<evidence type="ECO:0000313" key="2">
    <source>
        <dbReference type="EMBL" id="ADP79522.1"/>
    </source>
</evidence>
<dbReference type="eggNOG" id="COG0599">
    <property type="taxonomic scope" value="Bacteria"/>
</dbReference>
<organism evidence="2 3">
    <name type="scientific">Pseudofrankia inefficax (strain DSM 45817 / CECT 9037 / DDB 130130 / EuI1c)</name>
    <name type="common">Frankia inefficax</name>
    <dbReference type="NCBI Taxonomy" id="298654"/>
    <lineage>
        <taxon>Bacteria</taxon>
        <taxon>Bacillati</taxon>
        <taxon>Actinomycetota</taxon>
        <taxon>Actinomycetes</taxon>
        <taxon>Frankiales</taxon>
        <taxon>Frankiaceae</taxon>
        <taxon>Pseudofrankia</taxon>
    </lineage>
</organism>
<dbReference type="HOGENOM" id="CLU_078471_0_0_11"/>
<dbReference type="RefSeq" id="WP_013422642.1">
    <property type="nucleotide sequence ID" value="NC_014666.1"/>
</dbReference>
<dbReference type="EMBL" id="CP002299">
    <property type="protein sequence ID" value="ADP79522.1"/>
    <property type="molecule type" value="Genomic_DNA"/>
</dbReference>
<keyword evidence="3" id="KW-1185">Reference proteome</keyword>
<accession>E3J695</accession>
<evidence type="ECO:0000259" key="1">
    <source>
        <dbReference type="Pfam" id="PF02627"/>
    </source>
</evidence>
<gene>
    <name evidence="2" type="ordered locus">FraEuI1c_1458</name>
</gene>
<dbReference type="GO" id="GO:0051920">
    <property type="term" value="F:peroxiredoxin activity"/>
    <property type="evidence" value="ECO:0007669"/>
    <property type="project" value="InterPro"/>
</dbReference>
<dbReference type="PANTHER" id="PTHR33570:SF2">
    <property type="entry name" value="CARBOXYMUCONOLACTONE DECARBOXYLASE-LIKE DOMAIN-CONTAINING PROTEIN"/>
    <property type="match status" value="1"/>
</dbReference>
<dbReference type="InterPro" id="IPR003779">
    <property type="entry name" value="CMD-like"/>
</dbReference>
<dbReference type="InterPro" id="IPR029032">
    <property type="entry name" value="AhpD-like"/>
</dbReference>
<evidence type="ECO:0000313" key="3">
    <source>
        <dbReference type="Proteomes" id="UP000002484"/>
    </source>
</evidence>
<dbReference type="InterPro" id="IPR052512">
    <property type="entry name" value="4CMD/NDH-1_regulator"/>
</dbReference>
<dbReference type="PANTHER" id="PTHR33570">
    <property type="entry name" value="4-CARBOXYMUCONOLACTONE DECARBOXYLASE FAMILY PROTEIN"/>
    <property type="match status" value="1"/>
</dbReference>